<evidence type="ECO:0000313" key="1">
    <source>
        <dbReference type="EMBL" id="VDN43356.1"/>
    </source>
</evidence>
<proteinExistence type="predicted"/>
<organism evidence="3">
    <name type="scientific">Gongylonema pulchrum</name>
    <dbReference type="NCBI Taxonomy" id="637853"/>
    <lineage>
        <taxon>Eukaryota</taxon>
        <taxon>Metazoa</taxon>
        <taxon>Ecdysozoa</taxon>
        <taxon>Nematoda</taxon>
        <taxon>Chromadorea</taxon>
        <taxon>Rhabditida</taxon>
        <taxon>Spirurina</taxon>
        <taxon>Spiruromorpha</taxon>
        <taxon>Spiruroidea</taxon>
        <taxon>Gongylonematidae</taxon>
        <taxon>Gongylonema</taxon>
    </lineage>
</organism>
<dbReference type="OrthoDB" id="1708588at2759"/>
<name>A0A183EV14_9BILA</name>
<keyword evidence="2" id="KW-1185">Reference proteome</keyword>
<protein>
    <submittedName>
        <fullName evidence="1 3">Uncharacterized protein</fullName>
    </submittedName>
</protein>
<evidence type="ECO:0000313" key="2">
    <source>
        <dbReference type="Proteomes" id="UP000271098"/>
    </source>
</evidence>
<reference evidence="3" key="1">
    <citation type="submission" date="2016-06" db="UniProtKB">
        <authorList>
            <consortium name="WormBaseParasite"/>
        </authorList>
    </citation>
    <scope>IDENTIFICATION</scope>
</reference>
<gene>
    <name evidence="1" type="ORF">GPUH_LOCUS24808</name>
</gene>
<dbReference type="WBParaSite" id="GPUH_0002483501-mRNA-1">
    <property type="protein sequence ID" value="GPUH_0002483501-mRNA-1"/>
    <property type="gene ID" value="GPUH_0002483501"/>
</dbReference>
<dbReference type="Proteomes" id="UP000271098">
    <property type="component" value="Unassembled WGS sequence"/>
</dbReference>
<dbReference type="AlphaFoldDB" id="A0A183EV14"/>
<accession>A0A183EV14</accession>
<sequence length="67" mass="8067">MRAANFGKLIVQECVRCPKRTFIHRWSKFLRWQELEAEEIEEKKLEKSIRSFIKLRDGAYISPERNG</sequence>
<reference evidence="1 2" key="2">
    <citation type="submission" date="2018-11" db="EMBL/GenBank/DDBJ databases">
        <authorList>
            <consortium name="Pathogen Informatics"/>
        </authorList>
    </citation>
    <scope>NUCLEOTIDE SEQUENCE [LARGE SCALE GENOMIC DNA]</scope>
</reference>
<evidence type="ECO:0000313" key="3">
    <source>
        <dbReference type="WBParaSite" id="GPUH_0002483501-mRNA-1"/>
    </source>
</evidence>
<dbReference type="EMBL" id="UYRT01102590">
    <property type="protein sequence ID" value="VDN43356.1"/>
    <property type="molecule type" value="Genomic_DNA"/>
</dbReference>